<dbReference type="InterPro" id="IPR003593">
    <property type="entry name" value="AAA+_ATPase"/>
</dbReference>
<dbReference type="Pfam" id="PF13426">
    <property type="entry name" value="PAS_9"/>
    <property type="match status" value="1"/>
</dbReference>
<sequence>MVNNDVTNNALKKLNIISNNISIGIIEIDKEGSILSFNKAAERICSMKCKQVLHKNIADVIPKLNDVEDSEINKKTRKNEVYITGKVTCVTKIPIKKGGNIEETIILISDETEHVRLMKELERNKDVSEVLEAVLEMTYDGIVVVDKEGYVRMISKVYSDFLGIDRDKSIGKHVTEVIENTRMHIVAKSGIRESVDFQKVRGRYIIANRIPIIKDGEIQGAVGKVLFKNLKSFDSFSKKINKIEKQIKQYNGRSSENNNAIYSFDNIIGRGKAIEKTKNIAKKAALTTSNVLLIGESGTGKELFAHAIHKASDRAYGNFIKVNCAAIPSELLESELFGYERGSFTGANKEGKIGKFELADGGTIFLDEIGDMPLSMQVKLLRVIQEKEVERVGADHIKKIDIRIIAATNRNLEKMVHERKFRQDLYYRLNVVTIRIPSLRERKEDIETLIYYLIGKISKKLNKYIKGITVEAIEYMKNYTWEGNVRQLENVIEMAINIVNYGEVIDIDHLPKEITGRKIISNIEKLEDVINKAEKEAILNALVVCKGNKSKVAKLLEISRTTLYEKMSKHDILS</sequence>
<evidence type="ECO:0000256" key="2">
    <source>
        <dbReference type="ARBA" id="ARBA00022840"/>
    </source>
</evidence>
<dbReference type="Gene3D" id="1.10.10.60">
    <property type="entry name" value="Homeodomain-like"/>
    <property type="match status" value="1"/>
</dbReference>
<comment type="caution">
    <text evidence="7">The sequence shown here is derived from an EMBL/GenBank/DDBJ whole genome shotgun (WGS) entry which is preliminary data.</text>
</comment>
<dbReference type="Proteomes" id="UP001144612">
    <property type="component" value="Unassembled WGS sequence"/>
</dbReference>
<keyword evidence="1" id="KW-0547">Nucleotide-binding</keyword>
<dbReference type="PROSITE" id="PS00675">
    <property type="entry name" value="SIGMA54_INTERACT_1"/>
    <property type="match status" value="1"/>
</dbReference>
<dbReference type="PANTHER" id="PTHR32071">
    <property type="entry name" value="TRANSCRIPTIONAL REGULATORY PROTEIN"/>
    <property type="match status" value="1"/>
</dbReference>
<dbReference type="InterPro" id="IPR002078">
    <property type="entry name" value="Sigma_54_int"/>
</dbReference>
<keyword evidence="3" id="KW-0805">Transcription regulation</keyword>
<evidence type="ECO:0000313" key="7">
    <source>
        <dbReference type="EMBL" id="MCY6957053.1"/>
    </source>
</evidence>
<dbReference type="RefSeq" id="WP_268059414.1">
    <property type="nucleotide sequence ID" value="NZ_JAPQFJ010000001.1"/>
</dbReference>
<name>A0ABT4D4D7_9CLOT</name>
<protein>
    <submittedName>
        <fullName evidence="7">Sigma 54-interacting transcriptional regulator</fullName>
    </submittedName>
</protein>
<proteinExistence type="predicted"/>
<evidence type="ECO:0000256" key="4">
    <source>
        <dbReference type="ARBA" id="ARBA00023163"/>
    </source>
</evidence>
<dbReference type="Gene3D" id="3.40.50.300">
    <property type="entry name" value="P-loop containing nucleotide triphosphate hydrolases"/>
    <property type="match status" value="1"/>
</dbReference>
<dbReference type="Pfam" id="PF00158">
    <property type="entry name" value="Sigma54_activat"/>
    <property type="match status" value="1"/>
</dbReference>
<dbReference type="InterPro" id="IPR009057">
    <property type="entry name" value="Homeodomain-like_sf"/>
</dbReference>
<evidence type="ECO:0000259" key="5">
    <source>
        <dbReference type="PROSITE" id="PS50045"/>
    </source>
</evidence>
<dbReference type="InterPro" id="IPR002197">
    <property type="entry name" value="HTH_Fis"/>
</dbReference>
<keyword evidence="2" id="KW-0067">ATP-binding</keyword>
<dbReference type="CDD" id="cd00009">
    <property type="entry name" value="AAA"/>
    <property type="match status" value="1"/>
</dbReference>
<dbReference type="EMBL" id="JAPQFJ010000001">
    <property type="protein sequence ID" value="MCY6957053.1"/>
    <property type="molecule type" value="Genomic_DNA"/>
</dbReference>
<dbReference type="PROSITE" id="PS00676">
    <property type="entry name" value="SIGMA54_INTERACT_2"/>
    <property type="match status" value="1"/>
</dbReference>
<keyword evidence="4" id="KW-0804">Transcription</keyword>
<dbReference type="InterPro" id="IPR025662">
    <property type="entry name" value="Sigma_54_int_dom_ATP-bd_1"/>
</dbReference>
<accession>A0ABT4D4D7</accession>
<evidence type="ECO:0000313" key="8">
    <source>
        <dbReference type="Proteomes" id="UP001144612"/>
    </source>
</evidence>
<dbReference type="NCBIfam" id="TIGR00229">
    <property type="entry name" value="sensory_box"/>
    <property type="match status" value="1"/>
</dbReference>
<dbReference type="SUPFAM" id="SSF52540">
    <property type="entry name" value="P-loop containing nucleoside triphosphate hydrolases"/>
    <property type="match status" value="1"/>
</dbReference>
<reference evidence="7" key="1">
    <citation type="submission" date="2022-12" db="EMBL/GenBank/DDBJ databases">
        <title>Clostridium sp. nov., isolated from industrial wastewater.</title>
        <authorList>
            <person name="Jiayan W."/>
        </authorList>
    </citation>
    <scope>NUCLEOTIDE SEQUENCE</scope>
    <source>
        <strain evidence="7">ZC22-4</strain>
    </source>
</reference>
<gene>
    <name evidence="7" type="ORF">OW729_00390</name>
</gene>
<dbReference type="InterPro" id="IPR013767">
    <property type="entry name" value="PAS_fold"/>
</dbReference>
<evidence type="ECO:0000256" key="1">
    <source>
        <dbReference type="ARBA" id="ARBA00022741"/>
    </source>
</evidence>
<organism evidence="7 8">
    <name type="scientific">Clostridium brassicae</name>
    <dbReference type="NCBI Taxonomy" id="2999072"/>
    <lineage>
        <taxon>Bacteria</taxon>
        <taxon>Bacillati</taxon>
        <taxon>Bacillota</taxon>
        <taxon>Clostridia</taxon>
        <taxon>Eubacteriales</taxon>
        <taxon>Clostridiaceae</taxon>
        <taxon>Clostridium</taxon>
    </lineage>
</organism>
<dbReference type="SUPFAM" id="SSF55785">
    <property type="entry name" value="PYP-like sensor domain (PAS domain)"/>
    <property type="match status" value="2"/>
</dbReference>
<evidence type="ECO:0000259" key="6">
    <source>
        <dbReference type="PROSITE" id="PS50112"/>
    </source>
</evidence>
<dbReference type="PRINTS" id="PR01590">
    <property type="entry name" value="HTHFIS"/>
</dbReference>
<dbReference type="Gene3D" id="3.30.450.20">
    <property type="entry name" value="PAS domain"/>
    <property type="match status" value="2"/>
</dbReference>
<dbReference type="Gene3D" id="1.10.8.60">
    <property type="match status" value="1"/>
</dbReference>
<feature type="domain" description="PAS" evidence="6">
    <location>
        <begin position="127"/>
        <end position="198"/>
    </location>
</feature>
<dbReference type="PROSITE" id="PS50112">
    <property type="entry name" value="PAS"/>
    <property type="match status" value="1"/>
</dbReference>
<keyword evidence="8" id="KW-1185">Reference proteome</keyword>
<dbReference type="SMART" id="SM00382">
    <property type="entry name" value="AAA"/>
    <property type="match status" value="1"/>
</dbReference>
<dbReference type="PANTHER" id="PTHR32071:SF57">
    <property type="entry name" value="C4-DICARBOXYLATE TRANSPORT TRANSCRIPTIONAL REGULATORY PROTEIN DCTD"/>
    <property type="match status" value="1"/>
</dbReference>
<feature type="domain" description="Sigma-54 factor interaction" evidence="5">
    <location>
        <begin position="267"/>
        <end position="497"/>
    </location>
</feature>
<dbReference type="InterPro" id="IPR025943">
    <property type="entry name" value="Sigma_54_int_dom_ATP-bd_2"/>
</dbReference>
<dbReference type="Pfam" id="PF25601">
    <property type="entry name" value="AAA_lid_14"/>
    <property type="match status" value="1"/>
</dbReference>
<dbReference type="InterPro" id="IPR027417">
    <property type="entry name" value="P-loop_NTPase"/>
</dbReference>
<evidence type="ECO:0000256" key="3">
    <source>
        <dbReference type="ARBA" id="ARBA00023015"/>
    </source>
</evidence>
<dbReference type="InterPro" id="IPR058031">
    <property type="entry name" value="AAA_lid_NorR"/>
</dbReference>
<dbReference type="SMART" id="SM00091">
    <property type="entry name" value="PAS"/>
    <property type="match status" value="2"/>
</dbReference>
<dbReference type="InterPro" id="IPR035965">
    <property type="entry name" value="PAS-like_dom_sf"/>
</dbReference>
<dbReference type="Pfam" id="PF02954">
    <property type="entry name" value="HTH_8"/>
    <property type="match status" value="1"/>
</dbReference>
<dbReference type="Pfam" id="PF00989">
    <property type="entry name" value="PAS"/>
    <property type="match status" value="1"/>
</dbReference>
<dbReference type="PROSITE" id="PS50045">
    <property type="entry name" value="SIGMA54_INTERACT_4"/>
    <property type="match status" value="1"/>
</dbReference>
<dbReference type="InterPro" id="IPR000014">
    <property type="entry name" value="PAS"/>
</dbReference>
<dbReference type="SUPFAM" id="SSF46689">
    <property type="entry name" value="Homeodomain-like"/>
    <property type="match status" value="1"/>
</dbReference>